<name>A0ABW0RL29_9GAMM</name>
<evidence type="ECO:0000313" key="3">
    <source>
        <dbReference type="Proteomes" id="UP001596055"/>
    </source>
</evidence>
<proteinExistence type="predicted"/>
<evidence type="ECO:0000313" key="2">
    <source>
        <dbReference type="EMBL" id="MFC5544225.1"/>
    </source>
</evidence>
<gene>
    <name evidence="2" type="ORF">ACFPQA_04135</name>
</gene>
<keyword evidence="1" id="KW-0732">Signal</keyword>
<feature type="signal peptide" evidence="1">
    <location>
        <begin position="1"/>
        <end position="25"/>
    </location>
</feature>
<dbReference type="Proteomes" id="UP001596055">
    <property type="component" value="Unassembled WGS sequence"/>
</dbReference>
<organism evidence="2 3">
    <name type="scientific">Marinobacter koreensis</name>
    <dbReference type="NCBI Taxonomy" id="335974"/>
    <lineage>
        <taxon>Bacteria</taxon>
        <taxon>Pseudomonadati</taxon>
        <taxon>Pseudomonadota</taxon>
        <taxon>Gammaproteobacteria</taxon>
        <taxon>Pseudomonadales</taxon>
        <taxon>Marinobacteraceae</taxon>
        <taxon>Marinobacter</taxon>
    </lineage>
</organism>
<dbReference type="RefSeq" id="WP_248154974.1">
    <property type="nucleotide sequence ID" value="NZ_JAKZAJ010000001.1"/>
</dbReference>
<feature type="chain" id="PRO_5046242487" description="Secreted protein" evidence="1">
    <location>
        <begin position="26"/>
        <end position="92"/>
    </location>
</feature>
<evidence type="ECO:0000256" key="1">
    <source>
        <dbReference type="SAM" id="SignalP"/>
    </source>
</evidence>
<evidence type="ECO:0008006" key="4">
    <source>
        <dbReference type="Google" id="ProtNLM"/>
    </source>
</evidence>
<keyword evidence="3" id="KW-1185">Reference proteome</keyword>
<reference evidence="3" key="1">
    <citation type="journal article" date="2019" name="Int. J. Syst. Evol. Microbiol.">
        <title>The Global Catalogue of Microorganisms (GCM) 10K type strain sequencing project: providing services to taxonomists for standard genome sequencing and annotation.</title>
        <authorList>
            <consortium name="The Broad Institute Genomics Platform"/>
            <consortium name="The Broad Institute Genome Sequencing Center for Infectious Disease"/>
            <person name="Wu L."/>
            <person name="Ma J."/>
        </authorList>
    </citation>
    <scope>NUCLEOTIDE SEQUENCE [LARGE SCALE GENOMIC DNA]</scope>
    <source>
        <strain evidence="3">CGMCC 4.1799</strain>
    </source>
</reference>
<comment type="caution">
    <text evidence="2">The sequence shown here is derived from an EMBL/GenBank/DDBJ whole genome shotgun (WGS) entry which is preliminary data.</text>
</comment>
<sequence length="92" mass="9827">MASAAAVLWRSLLVSLCASVVGVQAGLCAQVADRHRQRWFLVDETARLGQIEVQCRRIGDDAVLATEIEDDGERVGFRGVGHIAPITGALAL</sequence>
<accession>A0ABW0RL29</accession>
<dbReference type="EMBL" id="JBHSNL010000001">
    <property type="protein sequence ID" value="MFC5544225.1"/>
    <property type="molecule type" value="Genomic_DNA"/>
</dbReference>
<protein>
    <recommendedName>
        <fullName evidence="4">Secreted protein</fullName>
    </recommendedName>
</protein>